<sequence>MLRRDQIQAIFRQMAGINEEEWQAFAQHLEEVTFPKHDYLCRAGETAQYLYFIYTGAVRVYHQTEEQEFTLNFHFENEFVTAFSSFITQTPSRVSLQALEQVQASRIHHQHLYNTYQQYHHAERIGRLFAEKLYVQKTNREIDLLSLSAEQQYLNLLQKNPKLISQISVKHLASYLGIHPESLSRIRHKLAVNS</sequence>
<dbReference type="Gene3D" id="2.60.120.10">
    <property type="entry name" value="Jelly Rolls"/>
    <property type="match status" value="1"/>
</dbReference>
<accession>A0A512AX06</accession>
<dbReference type="OrthoDB" id="667553at2"/>
<comment type="caution">
    <text evidence="2">The sequence shown here is derived from an EMBL/GenBank/DDBJ whole genome shotgun (WGS) entry which is preliminary data.</text>
</comment>
<evidence type="ECO:0000259" key="1">
    <source>
        <dbReference type="PROSITE" id="PS50042"/>
    </source>
</evidence>
<dbReference type="CDD" id="cd00038">
    <property type="entry name" value="CAP_ED"/>
    <property type="match status" value="1"/>
</dbReference>
<organism evidence="2 3">
    <name type="scientific">Adhaeribacter aerolatus</name>
    <dbReference type="NCBI Taxonomy" id="670289"/>
    <lineage>
        <taxon>Bacteria</taxon>
        <taxon>Pseudomonadati</taxon>
        <taxon>Bacteroidota</taxon>
        <taxon>Cytophagia</taxon>
        <taxon>Cytophagales</taxon>
        <taxon>Hymenobacteraceae</taxon>
        <taxon>Adhaeribacter</taxon>
    </lineage>
</organism>
<dbReference type="AlphaFoldDB" id="A0A512AX06"/>
<dbReference type="RefSeq" id="WP_146897527.1">
    <property type="nucleotide sequence ID" value="NZ_BJYS01000013.1"/>
</dbReference>
<dbReference type="PROSITE" id="PS00888">
    <property type="entry name" value="CNMP_BINDING_1"/>
    <property type="match status" value="1"/>
</dbReference>
<name>A0A512AX06_9BACT</name>
<dbReference type="InterPro" id="IPR018488">
    <property type="entry name" value="cNMP-bd_CS"/>
</dbReference>
<evidence type="ECO:0000313" key="2">
    <source>
        <dbReference type="EMBL" id="GEO04259.1"/>
    </source>
</evidence>
<dbReference type="EMBL" id="BJYS01000013">
    <property type="protein sequence ID" value="GEO04259.1"/>
    <property type="molecule type" value="Genomic_DNA"/>
</dbReference>
<reference evidence="2 3" key="1">
    <citation type="submission" date="2019-07" db="EMBL/GenBank/DDBJ databases">
        <title>Whole genome shotgun sequence of Adhaeribacter aerolatus NBRC 106133.</title>
        <authorList>
            <person name="Hosoyama A."/>
            <person name="Uohara A."/>
            <person name="Ohji S."/>
            <person name="Ichikawa N."/>
        </authorList>
    </citation>
    <scope>NUCLEOTIDE SEQUENCE [LARGE SCALE GENOMIC DNA]</scope>
    <source>
        <strain evidence="2 3">NBRC 106133</strain>
    </source>
</reference>
<dbReference type="SMART" id="SM00100">
    <property type="entry name" value="cNMP"/>
    <property type="match status" value="1"/>
</dbReference>
<keyword evidence="3" id="KW-1185">Reference proteome</keyword>
<dbReference type="Pfam" id="PF00027">
    <property type="entry name" value="cNMP_binding"/>
    <property type="match status" value="1"/>
</dbReference>
<feature type="domain" description="Cyclic nucleotide-binding" evidence="1">
    <location>
        <begin position="13"/>
        <end position="112"/>
    </location>
</feature>
<proteinExistence type="predicted"/>
<dbReference type="InterPro" id="IPR000595">
    <property type="entry name" value="cNMP-bd_dom"/>
</dbReference>
<dbReference type="SUPFAM" id="SSF51206">
    <property type="entry name" value="cAMP-binding domain-like"/>
    <property type="match status" value="1"/>
</dbReference>
<gene>
    <name evidence="2" type="ORF">AAE02nite_19230</name>
</gene>
<dbReference type="InterPro" id="IPR018490">
    <property type="entry name" value="cNMP-bd_dom_sf"/>
</dbReference>
<protein>
    <submittedName>
        <fullName evidence="2">cAMP-binding protein</fullName>
    </submittedName>
</protein>
<evidence type="ECO:0000313" key="3">
    <source>
        <dbReference type="Proteomes" id="UP000321532"/>
    </source>
</evidence>
<dbReference type="Proteomes" id="UP000321532">
    <property type="component" value="Unassembled WGS sequence"/>
</dbReference>
<dbReference type="PROSITE" id="PS50042">
    <property type="entry name" value="CNMP_BINDING_3"/>
    <property type="match status" value="1"/>
</dbReference>
<dbReference type="InterPro" id="IPR014710">
    <property type="entry name" value="RmlC-like_jellyroll"/>
</dbReference>